<dbReference type="EMBL" id="CM000883">
    <property type="protein sequence ID" value="KQJ89173.1"/>
    <property type="molecule type" value="Genomic_DNA"/>
</dbReference>
<keyword evidence="4" id="KW-1185">Reference proteome</keyword>
<dbReference type="GeneID" id="112268762"/>
<evidence type="ECO:0000313" key="3">
    <source>
        <dbReference type="EnsemblPlants" id="KQJ89173"/>
    </source>
</evidence>
<protein>
    <submittedName>
        <fullName evidence="2 3">Uncharacterized protein</fullName>
    </submittedName>
</protein>
<evidence type="ECO:0000256" key="1">
    <source>
        <dbReference type="SAM" id="MobiDB-lite"/>
    </source>
</evidence>
<dbReference type="Gramene" id="KQJ89173">
    <property type="protein sequence ID" value="KQJ89173"/>
    <property type="gene ID" value="BRADI_4g23948v3"/>
</dbReference>
<reference evidence="3" key="3">
    <citation type="submission" date="2018-08" db="UniProtKB">
        <authorList>
            <consortium name="EnsemblPlants"/>
        </authorList>
    </citation>
    <scope>IDENTIFICATION</scope>
    <source>
        <strain evidence="3">cv. Bd21</strain>
    </source>
</reference>
<proteinExistence type="predicted"/>
<dbReference type="AlphaFoldDB" id="A0A0Q3L9F3"/>
<organism evidence="2">
    <name type="scientific">Brachypodium distachyon</name>
    <name type="common">Purple false brome</name>
    <name type="synonym">Trachynia distachya</name>
    <dbReference type="NCBI Taxonomy" id="15368"/>
    <lineage>
        <taxon>Eukaryota</taxon>
        <taxon>Viridiplantae</taxon>
        <taxon>Streptophyta</taxon>
        <taxon>Embryophyta</taxon>
        <taxon>Tracheophyta</taxon>
        <taxon>Spermatophyta</taxon>
        <taxon>Magnoliopsida</taxon>
        <taxon>Liliopsida</taxon>
        <taxon>Poales</taxon>
        <taxon>Poaceae</taxon>
        <taxon>BOP clade</taxon>
        <taxon>Pooideae</taxon>
        <taxon>Stipodae</taxon>
        <taxon>Brachypodieae</taxon>
        <taxon>Brachypodium</taxon>
    </lineage>
</organism>
<name>A0A0Q3L9F3_BRADI</name>
<sequence>MASLWQRKKKTTAARPARRRTSSTPSLGALWRRVAGGRSKGKKTKTKKSKSGGTLSRAFRVFSCVRAGKGGGGGRTAARTGRRR</sequence>
<reference evidence="2 3" key="1">
    <citation type="journal article" date="2010" name="Nature">
        <title>Genome sequencing and analysis of the model grass Brachypodium distachyon.</title>
        <authorList>
            <consortium name="International Brachypodium Initiative"/>
        </authorList>
    </citation>
    <scope>NUCLEOTIDE SEQUENCE [LARGE SCALE GENOMIC DNA]</scope>
    <source>
        <strain evidence="2">Bd21</strain>
        <strain evidence="3">cv. Bd21</strain>
    </source>
</reference>
<gene>
    <name evidence="3" type="primary">LOC112268762</name>
    <name evidence="2" type="ORF">BRADI_4g23948v3</name>
</gene>
<evidence type="ECO:0000313" key="4">
    <source>
        <dbReference type="Proteomes" id="UP000008810"/>
    </source>
</evidence>
<dbReference type="Proteomes" id="UP000008810">
    <property type="component" value="Chromosome 4"/>
</dbReference>
<dbReference type="RefSeq" id="XP_024310634.1">
    <property type="nucleotide sequence ID" value="XM_024454866.1"/>
</dbReference>
<evidence type="ECO:0000313" key="2">
    <source>
        <dbReference type="EMBL" id="KQJ89173.1"/>
    </source>
</evidence>
<feature type="compositionally biased region" description="Basic residues" evidence="1">
    <location>
        <begin position="1"/>
        <end position="21"/>
    </location>
</feature>
<accession>A0A0Q3L9F3</accession>
<dbReference type="EnsemblPlants" id="KQJ89173">
    <property type="protein sequence ID" value="KQJ89173"/>
    <property type="gene ID" value="BRADI_4g23948v3"/>
</dbReference>
<reference evidence="2" key="2">
    <citation type="submission" date="2017-06" db="EMBL/GenBank/DDBJ databases">
        <title>WGS assembly of Brachypodium distachyon.</title>
        <authorList>
            <consortium name="The International Brachypodium Initiative"/>
            <person name="Lucas S."/>
            <person name="Harmon-Smith M."/>
            <person name="Lail K."/>
            <person name="Tice H."/>
            <person name="Grimwood J."/>
            <person name="Bruce D."/>
            <person name="Barry K."/>
            <person name="Shu S."/>
            <person name="Lindquist E."/>
            <person name="Wang M."/>
            <person name="Pitluck S."/>
            <person name="Vogel J.P."/>
            <person name="Garvin D.F."/>
            <person name="Mockler T.C."/>
            <person name="Schmutz J."/>
            <person name="Rokhsar D."/>
            <person name="Bevan M.W."/>
        </authorList>
    </citation>
    <scope>NUCLEOTIDE SEQUENCE</scope>
    <source>
        <strain evidence="2">Bd21</strain>
    </source>
</reference>
<feature type="region of interest" description="Disordered" evidence="1">
    <location>
        <begin position="1"/>
        <end position="53"/>
    </location>
</feature>
<feature type="compositionally biased region" description="Basic residues" evidence="1">
    <location>
        <begin position="39"/>
        <end position="50"/>
    </location>
</feature>